<dbReference type="Proteomes" id="UP000267027">
    <property type="component" value="Unassembled WGS sequence"/>
</dbReference>
<sequence length="193" mass="21964">MVPLRKSGLENYVTIIDIPPNTLRRQLVRNRLYDRLCSSENCMICPNGRDGDCMSLGTHRAQKHNGDDFEVNVRILVQKILDFYRDVVVEDSFDLGLVSEAVFVQKAIEMLEEEAAMNQTSCRPPHGRCDLLVVPFSFLEMKSNSITIQLLTRLSPDILEDPSLVIHHSTAERWFVTLPQKKGSRHLKTAVSL</sequence>
<evidence type="ECO:0000313" key="2">
    <source>
        <dbReference type="Proteomes" id="UP000267027"/>
    </source>
</evidence>
<protein>
    <submittedName>
        <fullName evidence="3">tRNA-uridine aminocarboxypropyltransferase</fullName>
    </submittedName>
</protein>
<gene>
    <name evidence="1" type="ORF">ACOC_LOCUS11022</name>
</gene>
<keyword evidence="2" id="KW-1185">Reference proteome</keyword>
<name>A0A0R3PXJ8_ANGCS</name>
<dbReference type="AlphaFoldDB" id="A0A0R3PXJ8"/>
<evidence type="ECO:0000313" key="3">
    <source>
        <dbReference type="WBParaSite" id="ACOC_0001102101-mRNA-1"/>
    </source>
</evidence>
<reference evidence="1 2" key="2">
    <citation type="submission" date="2018-11" db="EMBL/GenBank/DDBJ databases">
        <authorList>
            <consortium name="Pathogen Informatics"/>
        </authorList>
    </citation>
    <scope>NUCLEOTIDE SEQUENCE [LARGE SCALE GENOMIC DNA]</scope>
    <source>
        <strain evidence="1 2">Costa Rica</strain>
    </source>
</reference>
<dbReference type="WBParaSite" id="ACOC_0001102101-mRNA-1">
    <property type="protein sequence ID" value="ACOC_0001102101-mRNA-1"/>
    <property type="gene ID" value="ACOC_0001102101"/>
</dbReference>
<organism evidence="3">
    <name type="scientific">Angiostrongylus costaricensis</name>
    <name type="common">Nematode worm</name>
    <dbReference type="NCBI Taxonomy" id="334426"/>
    <lineage>
        <taxon>Eukaryota</taxon>
        <taxon>Metazoa</taxon>
        <taxon>Ecdysozoa</taxon>
        <taxon>Nematoda</taxon>
        <taxon>Chromadorea</taxon>
        <taxon>Rhabditida</taxon>
        <taxon>Rhabditina</taxon>
        <taxon>Rhabditomorpha</taxon>
        <taxon>Strongyloidea</taxon>
        <taxon>Metastrongylidae</taxon>
        <taxon>Angiostrongylus</taxon>
    </lineage>
</organism>
<accession>A0A0R3PXJ8</accession>
<reference evidence="3" key="1">
    <citation type="submission" date="2017-02" db="UniProtKB">
        <authorList>
            <consortium name="WormBaseParasite"/>
        </authorList>
    </citation>
    <scope>IDENTIFICATION</scope>
</reference>
<evidence type="ECO:0000313" key="1">
    <source>
        <dbReference type="EMBL" id="VDM62607.1"/>
    </source>
</evidence>
<proteinExistence type="predicted"/>
<dbReference type="OrthoDB" id="5872152at2759"/>
<dbReference type="EMBL" id="UYYA01004596">
    <property type="protein sequence ID" value="VDM62607.1"/>
    <property type="molecule type" value="Genomic_DNA"/>
</dbReference>